<evidence type="ECO:0000313" key="2">
    <source>
        <dbReference type="EMBL" id="KAK4295508.1"/>
    </source>
</evidence>
<keyword evidence="3" id="KW-1185">Reference proteome</keyword>
<dbReference type="Proteomes" id="UP001292094">
    <property type="component" value="Unassembled WGS sequence"/>
</dbReference>
<evidence type="ECO:0000256" key="1">
    <source>
        <dbReference type="SAM" id="MobiDB-lite"/>
    </source>
</evidence>
<feature type="region of interest" description="Disordered" evidence="1">
    <location>
        <begin position="13"/>
        <end position="49"/>
    </location>
</feature>
<dbReference type="EMBL" id="JAWZYT010004065">
    <property type="protein sequence ID" value="KAK4295508.1"/>
    <property type="molecule type" value="Genomic_DNA"/>
</dbReference>
<name>A0AAE1NTM8_9EUCA</name>
<feature type="compositionally biased region" description="Basic and acidic residues" evidence="1">
    <location>
        <begin position="24"/>
        <end position="36"/>
    </location>
</feature>
<reference evidence="2" key="1">
    <citation type="submission" date="2023-11" db="EMBL/GenBank/DDBJ databases">
        <title>Genome assemblies of two species of porcelain crab, Petrolisthes cinctipes and Petrolisthes manimaculis (Anomura: Porcellanidae).</title>
        <authorList>
            <person name="Angst P."/>
        </authorList>
    </citation>
    <scope>NUCLEOTIDE SEQUENCE</scope>
    <source>
        <strain evidence="2">PB745_02</strain>
        <tissue evidence="2">Gill</tissue>
    </source>
</reference>
<dbReference type="AlphaFoldDB" id="A0AAE1NTM8"/>
<protein>
    <submittedName>
        <fullName evidence="2">Uncharacterized protein</fullName>
    </submittedName>
</protein>
<accession>A0AAE1NTM8</accession>
<sequence>MWVWVREVDRETERDQRVTNTEQKTGKDQRDKDRQNRGRQRKRTEAEAKAETDWFVCGETDAEGRKPDRHIDIGKPVCGVVLCCGPWKRQCKFGPGVCIVRYIKV</sequence>
<gene>
    <name evidence="2" type="ORF">Pmani_031931</name>
</gene>
<evidence type="ECO:0000313" key="3">
    <source>
        <dbReference type="Proteomes" id="UP001292094"/>
    </source>
</evidence>
<comment type="caution">
    <text evidence="2">The sequence shown here is derived from an EMBL/GenBank/DDBJ whole genome shotgun (WGS) entry which is preliminary data.</text>
</comment>
<organism evidence="2 3">
    <name type="scientific">Petrolisthes manimaculis</name>
    <dbReference type="NCBI Taxonomy" id="1843537"/>
    <lineage>
        <taxon>Eukaryota</taxon>
        <taxon>Metazoa</taxon>
        <taxon>Ecdysozoa</taxon>
        <taxon>Arthropoda</taxon>
        <taxon>Crustacea</taxon>
        <taxon>Multicrustacea</taxon>
        <taxon>Malacostraca</taxon>
        <taxon>Eumalacostraca</taxon>
        <taxon>Eucarida</taxon>
        <taxon>Decapoda</taxon>
        <taxon>Pleocyemata</taxon>
        <taxon>Anomura</taxon>
        <taxon>Galatheoidea</taxon>
        <taxon>Porcellanidae</taxon>
        <taxon>Petrolisthes</taxon>
    </lineage>
</organism>
<proteinExistence type="predicted"/>